<dbReference type="RefSeq" id="WP_076761331.1">
    <property type="nucleotide sequence ID" value="NZ_JARMML010000004.1"/>
</dbReference>
<dbReference type="InterPro" id="IPR013534">
    <property type="entry name" value="Starch_synth_cat_dom"/>
</dbReference>
<sequence length="493" mass="56449">MNILFAVSECVPFVKSGGLADVAGALPKELALLGVETAVMMPKYSLIAEDFKKRMNKIAECEVSVGWRRQYCGIEVLEHDGIHYYFIDNEYYFKRGTLYGHYDDGERFAFFSRAVLEALYTLDLAVDIIHTHDWHAAMINYLLKEEYGKKPFYQDMKTVLTIHNLQFQGVFPKETVHDLLGLDLSHMTTDRLEFYGNANYMKGGIMAADQVTTVSPTYRNEILTPYYGERLEGVLSERQDVLTGILNGIDKTIYDPLHDPHIDYHYDAENLAGKRKNKTVIQQMLGLTENEKIPVISMVTRLTKQKGIDLIKRVLHELLEEEEMQIIVLGTGETEFESYFRYMEYAFPRKCRAYIGFSEPLSHKIYAGSDLFLMPSKFEPCGIGQLIALTYGAVPVVRETGGLHDTVSAYQEKTGEGNGFTFTHFNAHDMKYTIKRALSFYHQKDIWNDIVQKAMTQNVGWAESARQYQQIFDRVTRGEASCSRVKKALNKAF</sequence>
<comment type="pathway">
    <text evidence="7">Glycan biosynthesis; glycogen biosynthesis.</text>
</comment>
<evidence type="ECO:0000259" key="9">
    <source>
        <dbReference type="Pfam" id="PF08323"/>
    </source>
</evidence>
<keyword evidence="6 7" id="KW-0320">Glycogen biosynthesis</keyword>
<dbReference type="EMBL" id="MTJL01000045">
    <property type="protein sequence ID" value="OMH99560.1"/>
    <property type="molecule type" value="Genomic_DNA"/>
</dbReference>
<evidence type="ECO:0000313" key="10">
    <source>
        <dbReference type="EMBL" id="OMH99560.1"/>
    </source>
</evidence>
<dbReference type="EC" id="2.4.1.21" evidence="7"/>
<dbReference type="InterPro" id="IPR011835">
    <property type="entry name" value="GS/SS"/>
</dbReference>
<evidence type="ECO:0000256" key="2">
    <source>
        <dbReference type="ARBA" id="ARBA00002764"/>
    </source>
</evidence>
<dbReference type="Proteomes" id="UP000187367">
    <property type="component" value="Unassembled WGS sequence"/>
</dbReference>
<keyword evidence="11" id="KW-1185">Reference proteome</keyword>
<dbReference type="CDD" id="cd03791">
    <property type="entry name" value="GT5_Glycogen_synthase_DULL1-like"/>
    <property type="match status" value="1"/>
</dbReference>
<dbReference type="GO" id="GO:0005978">
    <property type="term" value="P:glycogen biosynthetic process"/>
    <property type="evidence" value="ECO:0007669"/>
    <property type="project" value="UniProtKB-UniRule"/>
</dbReference>
<dbReference type="Pfam" id="PF00534">
    <property type="entry name" value="Glycos_transf_1"/>
    <property type="match status" value="1"/>
</dbReference>
<dbReference type="Gene3D" id="3.40.50.2000">
    <property type="entry name" value="Glycogen Phosphorylase B"/>
    <property type="match status" value="2"/>
</dbReference>
<gene>
    <name evidence="7" type="primary">glgA</name>
    <name evidence="10" type="ORF">BW143_19900</name>
</gene>
<evidence type="ECO:0000256" key="5">
    <source>
        <dbReference type="ARBA" id="ARBA00022679"/>
    </source>
</evidence>
<evidence type="ECO:0000259" key="8">
    <source>
        <dbReference type="Pfam" id="PF00534"/>
    </source>
</evidence>
<dbReference type="Pfam" id="PF08323">
    <property type="entry name" value="Glyco_transf_5"/>
    <property type="match status" value="1"/>
</dbReference>
<dbReference type="OrthoDB" id="9808590at2"/>
<dbReference type="InterPro" id="IPR001296">
    <property type="entry name" value="Glyco_trans_1"/>
</dbReference>
<accession>A0A1R1RWH0</accession>
<dbReference type="NCBIfam" id="TIGR02095">
    <property type="entry name" value="glgA"/>
    <property type="match status" value="1"/>
</dbReference>
<evidence type="ECO:0000256" key="7">
    <source>
        <dbReference type="HAMAP-Rule" id="MF_00484"/>
    </source>
</evidence>
<organism evidence="10 11">
    <name type="scientific">Bacillus swezeyi</name>
    <dbReference type="NCBI Taxonomy" id="1925020"/>
    <lineage>
        <taxon>Bacteria</taxon>
        <taxon>Bacillati</taxon>
        <taxon>Bacillota</taxon>
        <taxon>Bacilli</taxon>
        <taxon>Bacillales</taxon>
        <taxon>Bacillaceae</taxon>
        <taxon>Bacillus</taxon>
    </lineage>
</organism>
<dbReference type="PANTHER" id="PTHR45825:SF11">
    <property type="entry name" value="ALPHA AMYLASE DOMAIN-CONTAINING PROTEIN"/>
    <property type="match status" value="1"/>
</dbReference>
<evidence type="ECO:0000256" key="3">
    <source>
        <dbReference type="ARBA" id="ARBA00010281"/>
    </source>
</evidence>
<dbReference type="GO" id="GO:0004373">
    <property type="term" value="F:alpha-1,4-glucan glucosyltransferase (UDP-glucose donor) activity"/>
    <property type="evidence" value="ECO:0007669"/>
    <property type="project" value="InterPro"/>
</dbReference>
<feature type="domain" description="Glycosyl transferase family 1" evidence="8">
    <location>
        <begin position="288"/>
        <end position="439"/>
    </location>
</feature>
<comment type="function">
    <text evidence="2 7">Synthesizes alpha-1,4-glucan chains using ADP-glucose.</text>
</comment>
<protein>
    <recommendedName>
        <fullName evidence="7">Glycogen synthase</fullName>
        <ecNumber evidence="7">2.4.1.21</ecNumber>
    </recommendedName>
    <alternativeName>
        <fullName evidence="7">Starch [bacterial glycogen] synthase</fullName>
    </alternativeName>
</protein>
<dbReference type="AlphaFoldDB" id="A0A1R1RWH0"/>
<dbReference type="UniPathway" id="UPA00164"/>
<feature type="domain" description="Starch synthase catalytic" evidence="9">
    <location>
        <begin position="2"/>
        <end position="236"/>
    </location>
</feature>
<dbReference type="GO" id="GO:0009011">
    <property type="term" value="F:alpha-1,4-glucan glucosyltransferase (ADP-glucose donor) activity"/>
    <property type="evidence" value="ECO:0007669"/>
    <property type="project" value="UniProtKB-UniRule"/>
</dbReference>
<dbReference type="PANTHER" id="PTHR45825">
    <property type="entry name" value="GRANULE-BOUND STARCH SYNTHASE 1, CHLOROPLASTIC/AMYLOPLASTIC"/>
    <property type="match status" value="1"/>
</dbReference>
<comment type="similarity">
    <text evidence="3 7">Belongs to the glycosyltransferase 1 family. Bacterial/plant glycogen synthase subfamily.</text>
</comment>
<dbReference type="NCBIfam" id="NF001899">
    <property type="entry name" value="PRK00654.1-2"/>
    <property type="match status" value="1"/>
</dbReference>
<dbReference type="SUPFAM" id="SSF53756">
    <property type="entry name" value="UDP-Glycosyltransferase/glycogen phosphorylase"/>
    <property type="match status" value="1"/>
</dbReference>
<evidence type="ECO:0000256" key="4">
    <source>
        <dbReference type="ARBA" id="ARBA00022676"/>
    </source>
</evidence>
<comment type="catalytic activity">
    <reaction evidence="1 7">
        <text>[(1-&gt;4)-alpha-D-glucosyl](n) + ADP-alpha-D-glucose = [(1-&gt;4)-alpha-D-glucosyl](n+1) + ADP + H(+)</text>
        <dbReference type="Rhea" id="RHEA:18189"/>
        <dbReference type="Rhea" id="RHEA-COMP:9584"/>
        <dbReference type="Rhea" id="RHEA-COMP:9587"/>
        <dbReference type="ChEBI" id="CHEBI:15378"/>
        <dbReference type="ChEBI" id="CHEBI:15444"/>
        <dbReference type="ChEBI" id="CHEBI:57498"/>
        <dbReference type="ChEBI" id="CHEBI:456216"/>
        <dbReference type="EC" id="2.4.1.21"/>
    </reaction>
</comment>
<evidence type="ECO:0000256" key="6">
    <source>
        <dbReference type="ARBA" id="ARBA00023056"/>
    </source>
</evidence>
<keyword evidence="4 7" id="KW-0328">Glycosyltransferase</keyword>
<reference evidence="10 11" key="1">
    <citation type="submission" date="2017-01" db="EMBL/GenBank/DDBJ databases">
        <title>Bacillus phylogenomics.</title>
        <authorList>
            <person name="Dunlap C."/>
        </authorList>
    </citation>
    <scope>NUCLEOTIDE SEQUENCE [LARGE SCALE GENOMIC DNA]</scope>
    <source>
        <strain evidence="10 11">NRRL B-41282</strain>
    </source>
</reference>
<comment type="caution">
    <text evidence="10">The sequence shown here is derived from an EMBL/GenBank/DDBJ whole genome shotgun (WGS) entry which is preliminary data.</text>
</comment>
<evidence type="ECO:0000256" key="1">
    <source>
        <dbReference type="ARBA" id="ARBA00001478"/>
    </source>
</evidence>
<feature type="binding site" evidence="7">
    <location>
        <position position="15"/>
    </location>
    <ligand>
        <name>ADP-alpha-D-glucose</name>
        <dbReference type="ChEBI" id="CHEBI:57498"/>
    </ligand>
</feature>
<name>A0A1R1RWH0_9BACI</name>
<dbReference type="NCBIfam" id="NF001898">
    <property type="entry name" value="PRK00654.1-1"/>
    <property type="match status" value="1"/>
</dbReference>
<dbReference type="HAMAP" id="MF_00484">
    <property type="entry name" value="Glycogen_synth"/>
    <property type="match status" value="1"/>
</dbReference>
<accession>A0A1R1Q9R9</accession>
<keyword evidence="5 7" id="KW-0808">Transferase</keyword>
<proteinExistence type="inferred from homology"/>
<evidence type="ECO:0000313" key="11">
    <source>
        <dbReference type="Proteomes" id="UP000187367"/>
    </source>
</evidence>